<sequence>MRTQIIMERQAAEAKFTIVQNMARRNEARIARGAPPMQIPSPSLSPSPSPSAAVVDDDTAPKFLAQFDAALDEGVDATPAGCGFERIRDRVFLKFVSHEEALALAGDTPARVAYAYRLSAEEMDDDDDDDDDDADADAEEGDRLEPGSPPLAPPPFKKAVDVTLGEEQLPYYGAFKVAIAALITKFYPALLDCQDVSDLLPPTEVAIWGP</sequence>
<feature type="region of interest" description="Disordered" evidence="1">
    <location>
        <begin position="34"/>
        <end position="54"/>
    </location>
</feature>
<feature type="compositionally biased region" description="Pro residues" evidence="1">
    <location>
        <begin position="147"/>
        <end position="156"/>
    </location>
</feature>
<gene>
    <name evidence="2" type="ORF">BJY01DRAFT_240498</name>
</gene>
<feature type="region of interest" description="Disordered" evidence="1">
    <location>
        <begin position="120"/>
        <end position="157"/>
    </location>
</feature>
<feature type="compositionally biased region" description="Acidic residues" evidence="1">
    <location>
        <begin position="121"/>
        <end position="142"/>
    </location>
</feature>
<dbReference type="Proteomes" id="UP001610446">
    <property type="component" value="Unassembled WGS sequence"/>
</dbReference>
<comment type="caution">
    <text evidence="2">The sequence shown here is derived from an EMBL/GenBank/DDBJ whole genome shotgun (WGS) entry which is preliminary data.</text>
</comment>
<evidence type="ECO:0000313" key="3">
    <source>
        <dbReference type="Proteomes" id="UP001610446"/>
    </source>
</evidence>
<keyword evidence="3" id="KW-1185">Reference proteome</keyword>
<name>A0ABR4IQT1_9EURO</name>
<organism evidence="2 3">
    <name type="scientific">Aspergillus pseudoustus</name>
    <dbReference type="NCBI Taxonomy" id="1810923"/>
    <lineage>
        <taxon>Eukaryota</taxon>
        <taxon>Fungi</taxon>
        <taxon>Dikarya</taxon>
        <taxon>Ascomycota</taxon>
        <taxon>Pezizomycotina</taxon>
        <taxon>Eurotiomycetes</taxon>
        <taxon>Eurotiomycetidae</taxon>
        <taxon>Eurotiales</taxon>
        <taxon>Aspergillaceae</taxon>
        <taxon>Aspergillus</taxon>
        <taxon>Aspergillus subgen. Nidulantes</taxon>
    </lineage>
</organism>
<evidence type="ECO:0000256" key="1">
    <source>
        <dbReference type="SAM" id="MobiDB-lite"/>
    </source>
</evidence>
<protein>
    <submittedName>
        <fullName evidence="2">Uncharacterized protein</fullName>
    </submittedName>
</protein>
<feature type="compositionally biased region" description="Pro residues" evidence="1">
    <location>
        <begin position="37"/>
        <end position="49"/>
    </location>
</feature>
<reference evidence="2 3" key="1">
    <citation type="submission" date="2024-07" db="EMBL/GenBank/DDBJ databases">
        <title>Section-level genome sequencing and comparative genomics of Aspergillus sections Usti and Cavernicolus.</title>
        <authorList>
            <consortium name="Lawrence Berkeley National Laboratory"/>
            <person name="Nybo J.L."/>
            <person name="Vesth T.C."/>
            <person name="Theobald S."/>
            <person name="Frisvad J.C."/>
            <person name="Larsen T.O."/>
            <person name="Kjaerboelling I."/>
            <person name="Rothschild-Mancinelli K."/>
            <person name="Lyhne E.K."/>
            <person name="Kogle M.E."/>
            <person name="Barry K."/>
            <person name="Clum A."/>
            <person name="Na H."/>
            <person name="Ledsgaard L."/>
            <person name="Lin J."/>
            <person name="Lipzen A."/>
            <person name="Kuo A."/>
            <person name="Riley R."/>
            <person name="Mondo S."/>
            <person name="Labutti K."/>
            <person name="Haridas S."/>
            <person name="Pangalinan J."/>
            <person name="Salamov A.A."/>
            <person name="Simmons B.A."/>
            <person name="Magnuson J.K."/>
            <person name="Chen J."/>
            <person name="Drula E."/>
            <person name="Henrissat B."/>
            <person name="Wiebenga A."/>
            <person name="Lubbers R.J."/>
            <person name="Gomes A.C."/>
            <person name="Makela M.R."/>
            <person name="Stajich J."/>
            <person name="Grigoriev I.V."/>
            <person name="Mortensen U.H."/>
            <person name="De Vries R.P."/>
            <person name="Baker S.E."/>
            <person name="Andersen M.R."/>
        </authorList>
    </citation>
    <scope>NUCLEOTIDE SEQUENCE [LARGE SCALE GENOMIC DNA]</scope>
    <source>
        <strain evidence="2 3">CBS 123904</strain>
    </source>
</reference>
<evidence type="ECO:0000313" key="2">
    <source>
        <dbReference type="EMBL" id="KAL2830105.1"/>
    </source>
</evidence>
<accession>A0ABR4IQT1</accession>
<proteinExistence type="predicted"/>
<dbReference type="EMBL" id="JBFXLU010000315">
    <property type="protein sequence ID" value="KAL2830105.1"/>
    <property type="molecule type" value="Genomic_DNA"/>
</dbReference>